<dbReference type="InterPro" id="IPR039793">
    <property type="entry name" value="UROS/Hem4"/>
</dbReference>
<keyword evidence="12" id="KW-1185">Reference proteome</keyword>
<feature type="domain" description="Tetrapyrrole biosynthesis uroporphyrinogen III synthase" evidence="10">
    <location>
        <begin position="17"/>
        <end position="237"/>
    </location>
</feature>
<keyword evidence="4 9" id="KW-0456">Lyase</keyword>
<dbReference type="CDD" id="cd06578">
    <property type="entry name" value="HemD"/>
    <property type="match status" value="1"/>
</dbReference>
<organism evidence="11 12">
    <name type="scientific">Alcaligenes pakistanensis</name>
    <dbReference type="NCBI Taxonomy" id="1482717"/>
    <lineage>
        <taxon>Bacteria</taxon>
        <taxon>Pseudomonadati</taxon>
        <taxon>Pseudomonadota</taxon>
        <taxon>Betaproteobacteria</taxon>
        <taxon>Burkholderiales</taxon>
        <taxon>Alcaligenaceae</taxon>
        <taxon>Alcaligenes</taxon>
    </lineage>
</organism>
<dbReference type="GO" id="GO:0006782">
    <property type="term" value="P:protoporphyrinogen IX biosynthetic process"/>
    <property type="evidence" value="ECO:0007669"/>
    <property type="project" value="UniProtKB-UniRule"/>
</dbReference>
<protein>
    <recommendedName>
        <fullName evidence="7 9">Uroporphyrinogen-III synthase</fullName>
        <ecNumber evidence="3 9">4.2.1.75</ecNumber>
    </recommendedName>
</protein>
<dbReference type="SUPFAM" id="SSF69618">
    <property type="entry name" value="HemD-like"/>
    <property type="match status" value="1"/>
</dbReference>
<evidence type="ECO:0000256" key="4">
    <source>
        <dbReference type="ARBA" id="ARBA00023239"/>
    </source>
</evidence>
<evidence type="ECO:0000313" key="12">
    <source>
        <dbReference type="Proteomes" id="UP000608923"/>
    </source>
</evidence>
<reference evidence="12" key="1">
    <citation type="journal article" date="2019" name="Int. J. Syst. Evol. Microbiol.">
        <title>The Global Catalogue of Microorganisms (GCM) 10K type strain sequencing project: providing services to taxonomists for standard genome sequencing and annotation.</title>
        <authorList>
            <consortium name="The Broad Institute Genomics Platform"/>
            <consortium name="The Broad Institute Genome Sequencing Center for Infectious Disease"/>
            <person name="Wu L."/>
            <person name="Ma J."/>
        </authorList>
    </citation>
    <scope>NUCLEOTIDE SEQUENCE [LARGE SCALE GENOMIC DNA]</scope>
    <source>
        <strain evidence="12">KCTC 42083</strain>
    </source>
</reference>
<dbReference type="RefSeq" id="WP_189390738.1">
    <property type="nucleotide sequence ID" value="NZ_BMZN01000001.1"/>
</dbReference>
<dbReference type="GO" id="GO:0004852">
    <property type="term" value="F:uroporphyrinogen-III synthase activity"/>
    <property type="evidence" value="ECO:0007669"/>
    <property type="project" value="UniProtKB-UniRule"/>
</dbReference>
<dbReference type="AlphaFoldDB" id="A0A8H9IF05"/>
<dbReference type="Pfam" id="PF02602">
    <property type="entry name" value="HEM4"/>
    <property type="match status" value="1"/>
</dbReference>
<dbReference type="GO" id="GO:0006780">
    <property type="term" value="P:uroporphyrinogen III biosynthetic process"/>
    <property type="evidence" value="ECO:0007669"/>
    <property type="project" value="UniProtKB-UniRule"/>
</dbReference>
<comment type="function">
    <text evidence="6 9">Catalyzes cyclization of the linear tetrapyrrole, hydroxymethylbilane, to the macrocyclic uroporphyrinogen III.</text>
</comment>
<dbReference type="Proteomes" id="UP000608923">
    <property type="component" value="Unassembled WGS sequence"/>
</dbReference>
<dbReference type="PANTHER" id="PTHR38042">
    <property type="entry name" value="UROPORPHYRINOGEN-III SYNTHASE, CHLOROPLASTIC"/>
    <property type="match status" value="1"/>
</dbReference>
<keyword evidence="11" id="KW-0808">Transferase</keyword>
<evidence type="ECO:0000256" key="6">
    <source>
        <dbReference type="ARBA" id="ARBA00037589"/>
    </source>
</evidence>
<comment type="catalytic activity">
    <reaction evidence="8 9">
        <text>hydroxymethylbilane = uroporphyrinogen III + H2O</text>
        <dbReference type="Rhea" id="RHEA:18965"/>
        <dbReference type="ChEBI" id="CHEBI:15377"/>
        <dbReference type="ChEBI" id="CHEBI:57308"/>
        <dbReference type="ChEBI" id="CHEBI:57845"/>
        <dbReference type="EC" id="4.2.1.75"/>
    </reaction>
</comment>
<evidence type="ECO:0000256" key="8">
    <source>
        <dbReference type="ARBA" id="ARBA00048617"/>
    </source>
</evidence>
<keyword evidence="11" id="KW-0489">Methyltransferase</keyword>
<evidence type="ECO:0000256" key="9">
    <source>
        <dbReference type="RuleBase" id="RU366031"/>
    </source>
</evidence>
<evidence type="ECO:0000256" key="1">
    <source>
        <dbReference type="ARBA" id="ARBA00004772"/>
    </source>
</evidence>
<dbReference type="UniPathway" id="UPA00251">
    <property type="reaction ID" value="UER00320"/>
</dbReference>
<proteinExistence type="inferred from homology"/>
<comment type="caution">
    <text evidence="11">The sequence shown here is derived from an EMBL/GenBank/DDBJ whole genome shotgun (WGS) entry which is preliminary data.</text>
</comment>
<evidence type="ECO:0000259" key="10">
    <source>
        <dbReference type="Pfam" id="PF02602"/>
    </source>
</evidence>
<evidence type="ECO:0000256" key="5">
    <source>
        <dbReference type="ARBA" id="ARBA00023244"/>
    </source>
</evidence>
<evidence type="ECO:0000313" key="11">
    <source>
        <dbReference type="EMBL" id="GHC37049.1"/>
    </source>
</evidence>
<evidence type="ECO:0000256" key="7">
    <source>
        <dbReference type="ARBA" id="ARBA00040167"/>
    </source>
</evidence>
<dbReference type="EMBL" id="BMZN01000001">
    <property type="protein sequence ID" value="GHC37049.1"/>
    <property type="molecule type" value="Genomic_DNA"/>
</dbReference>
<accession>A0A8H9IF05</accession>
<name>A0A8H9IF05_9BURK</name>
<dbReference type="GO" id="GO:0032259">
    <property type="term" value="P:methylation"/>
    <property type="evidence" value="ECO:0007669"/>
    <property type="project" value="UniProtKB-KW"/>
</dbReference>
<comment type="similarity">
    <text evidence="2 9">Belongs to the uroporphyrinogen-III synthase family.</text>
</comment>
<sequence length="266" mass="28867">MNLPCVLLTRPAGRNETLSVTLAAQGFSSLVFPALTLEAQSISEAQWQDPGDFDLVLFVSSSAVNFYFAALRARAQAWPSGVLLAAVGSATAACLRAQDGVSPQDVLHPEGANSLQDSEALWAVLEPRLGGLKRVLIVRGHSGREWLGQRFEDHGVQVQRLAIYQRSAAYWTPEQGRQIRDSLQSGPLAVLLSSSQSADAVFANVQRLGLMDVWARCTYVVIHPRIQEHLQSLLLQAGIATPPMVKRCTPDDDDIVAALMAVLSRD</sequence>
<dbReference type="InterPro" id="IPR036108">
    <property type="entry name" value="4pyrrol_syn_uPrphyn_synt_sf"/>
</dbReference>
<evidence type="ECO:0000256" key="2">
    <source>
        <dbReference type="ARBA" id="ARBA00008133"/>
    </source>
</evidence>
<comment type="pathway">
    <text evidence="1 9">Porphyrin-containing compound metabolism; protoporphyrin-IX biosynthesis; coproporphyrinogen-III from 5-aminolevulinate: step 3/4.</text>
</comment>
<dbReference type="GO" id="GO:0008168">
    <property type="term" value="F:methyltransferase activity"/>
    <property type="evidence" value="ECO:0007669"/>
    <property type="project" value="UniProtKB-KW"/>
</dbReference>
<keyword evidence="5 9" id="KW-0627">Porphyrin biosynthesis</keyword>
<dbReference type="PANTHER" id="PTHR38042:SF1">
    <property type="entry name" value="UROPORPHYRINOGEN-III SYNTHASE, CHLOROPLASTIC"/>
    <property type="match status" value="1"/>
</dbReference>
<dbReference type="InterPro" id="IPR003754">
    <property type="entry name" value="4pyrrol_synth_uPrphyn_synth"/>
</dbReference>
<evidence type="ECO:0000256" key="3">
    <source>
        <dbReference type="ARBA" id="ARBA00013109"/>
    </source>
</evidence>
<dbReference type="EC" id="4.2.1.75" evidence="3 9"/>
<gene>
    <name evidence="11" type="ORF">GCM10010096_03070</name>
</gene>
<dbReference type="Gene3D" id="3.40.50.10090">
    <property type="match status" value="2"/>
</dbReference>